<evidence type="ECO:0000313" key="5">
    <source>
        <dbReference type="Proteomes" id="UP001589738"/>
    </source>
</evidence>
<dbReference type="InterPro" id="IPR015797">
    <property type="entry name" value="NUDIX_hydrolase-like_dom_sf"/>
</dbReference>
<accession>A0ABV6KWX3</accession>
<dbReference type="Gene3D" id="3.90.79.10">
    <property type="entry name" value="Nucleoside Triphosphate Pyrophosphohydrolase"/>
    <property type="match status" value="1"/>
</dbReference>
<keyword evidence="5" id="KW-1185">Reference proteome</keyword>
<dbReference type="CDD" id="cd03424">
    <property type="entry name" value="NUDIX_ADPRase_Nudt5_UGPPase_Nudt14"/>
    <property type="match status" value="1"/>
</dbReference>
<dbReference type="SUPFAM" id="SSF55811">
    <property type="entry name" value="Nudix"/>
    <property type="match status" value="1"/>
</dbReference>
<organism evidence="4 5">
    <name type="scientific">Robertmurraya beringensis</name>
    <dbReference type="NCBI Taxonomy" id="641660"/>
    <lineage>
        <taxon>Bacteria</taxon>
        <taxon>Bacillati</taxon>
        <taxon>Bacillota</taxon>
        <taxon>Bacilli</taxon>
        <taxon>Bacillales</taxon>
        <taxon>Bacillaceae</taxon>
        <taxon>Robertmurraya</taxon>
    </lineage>
</organism>
<dbReference type="GO" id="GO:0016787">
    <property type="term" value="F:hydrolase activity"/>
    <property type="evidence" value="ECO:0007669"/>
    <property type="project" value="UniProtKB-KW"/>
</dbReference>
<dbReference type="PANTHER" id="PTHR11839">
    <property type="entry name" value="UDP/ADP-SUGAR PYROPHOSPHATASE"/>
    <property type="match status" value="1"/>
</dbReference>
<evidence type="ECO:0000256" key="1">
    <source>
        <dbReference type="ARBA" id="ARBA00001946"/>
    </source>
</evidence>
<dbReference type="InterPro" id="IPR020084">
    <property type="entry name" value="NUDIX_hydrolase_CS"/>
</dbReference>
<dbReference type="PROSITE" id="PS00893">
    <property type="entry name" value="NUDIX_BOX"/>
    <property type="match status" value="1"/>
</dbReference>
<reference evidence="4 5" key="1">
    <citation type="submission" date="2024-09" db="EMBL/GenBank/DDBJ databases">
        <authorList>
            <person name="Sun Q."/>
            <person name="Mori K."/>
        </authorList>
    </citation>
    <scope>NUCLEOTIDE SEQUENCE [LARGE SCALE GENOMIC DNA]</scope>
    <source>
        <strain evidence="4 5">CGMCC 1.9126</strain>
    </source>
</reference>
<protein>
    <submittedName>
        <fullName evidence="4">NUDIX hydrolase</fullName>
        <ecNumber evidence="4">3.6.-.-</ecNumber>
    </submittedName>
</protein>
<evidence type="ECO:0000256" key="2">
    <source>
        <dbReference type="ARBA" id="ARBA00022801"/>
    </source>
</evidence>
<sequence>MSSSFEEKTIKSEKIFSGKIISLQVDDVELPNGKYSKRELIKHPGAVAVIAITNDGKIVMVEQYRKALERDVVEIPAGKLEKGEEPSLCAKRELEEETGYVCESLDWLISFYTSPGFADELVHLYVARGLEKKEDAAPPDEDEFVTLVELTLEEALEYIEERKIYDAKTAYAVQYLQLQEALKK</sequence>
<proteinExistence type="predicted"/>
<gene>
    <name evidence="4" type="ORF">ACFFHF_21480</name>
</gene>
<comment type="caution">
    <text evidence="4">The sequence shown here is derived from an EMBL/GenBank/DDBJ whole genome shotgun (WGS) entry which is preliminary data.</text>
</comment>
<dbReference type="RefSeq" id="WP_160546504.1">
    <property type="nucleotide sequence ID" value="NZ_JBHLUU010000124.1"/>
</dbReference>
<dbReference type="Proteomes" id="UP001589738">
    <property type="component" value="Unassembled WGS sequence"/>
</dbReference>
<dbReference type="InterPro" id="IPR000086">
    <property type="entry name" value="NUDIX_hydrolase_dom"/>
</dbReference>
<dbReference type="PROSITE" id="PS51462">
    <property type="entry name" value="NUDIX"/>
    <property type="match status" value="1"/>
</dbReference>
<comment type="cofactor">
    <cofactor evidence="1">
        <name>Mg(2+)</name>
        <dbReference type="ChEBI" id="CHEBI:18420"/>
    </cofactor>
</comment>
<feature type="domain" description="Nudix hydrolase" evidence="3">
    <location>
        <begin position="41"/>
        <end position="172"/>
    </location>
</feature>
<evidence type="ECO:0000313" key="4">
    <source>
        <dbReference type="EMBL" id="MFC0477764.1"/>
    </source>
</evidence>
<dbReference type="PANTHER" id="PTHR11839:SF18">
    <property type="entry name" value="NUDIX HYDROLASE DOMAIN-CONTAINING PROTEIN"/>
    <property type="match status" value="1"/>
</dbReference>
<dbReference type="Pfam" id="PF00293">
    <property type="entry name" value="NUDIX"/>
    <property type="match status" value="1"/>
</dbReference>
<evidence type="ECO:0000259" key="3">
    <source>
        <dbReference type="PROSITE" id="PS51462"/>
    </source>
</evidence>
<dbReference type="EMBL" id="JBHLUU010000124">
    <property type="protein sequence ID" value="MFC0477764.1"/>
    <property type="molecule type" value="Genomic_DNA"/>
</dbReference>
<keyword evidence="2 4" id="KW-0378">Hydrolase</keyword>
<dbReference type="EC" id="3.6.-.-" evidence="4"/>
<name>A0ABV6KWX3_9BACI</name>